<organism evidence="2">
    <name type="scientific">Arundo donax</name>
    <name type="common">Giant reed</name>
    <name type="synonym">Donax arundinaceus</name>
    <dbReference type="NCBI Taxonomy" id="35708"/>
    <lineage>
        <taxon>Eukaryota</taxon>
        <taxon>Viridiplantae</taxon>
        <taxon>Streptophyta</taxon>
        <taxon>Embryophyta</taxon>
        <taxon>Tracheophyta</taxon>
        <taxon>Spermatophyta</taxon>
        <taxon>Magnoliopsida</taxon>
        <taxon>Liliopsida</taxon>
        <taxon>Poales</taxon>
        <taxon>Poaceae</taxon>
        <taxon>PACMAD clade</taxon>
        <taxon>Arundinoideae</taxon>
        <taxon>Arundineae</taxon>
        <taxon>Arundo</taxon>
    </lineage>
</organism>
<protein>
    <submittedName>
        <fullName evidence="2">Uncharacterized protein</fullName>
    </submittedName>
</protein>
<evidence type="ECO:0000256" key="1">
    <source>
        <dbReference type="SAM" id="Phobius"/>
    </source>
</evidence>
<feature type="transmembrane region" description="Helical" evidence="1">
    <location>
        <begin position="54"/>
        <end position="77"/>
    </location>
</feature>
<accession>A0A0A9C2A8</accession>
<reference evidence="2" key="2">
    <citation type="journal article" date="2015" name="Data Brief">
        <title>Shoot transcriptome of the giant reed, Arundo donax.</title>
        <authorList>
            <person name="Barrero R.A."/>
            <person name="Guerrero F.D."/>
            <person name="Moolhuijzen P."/>
            <person name="Goolsby J.A."/>
            <person name="Tidwell J."/>
            <person name="Bellgard S.E."/>
            <person name="Bellgard M.I."/>
        </authorList>
    </citation>
    <scope>NUCLEOTIDE SEQUENCE</scope>
    <source>
        <tissue evidence="2">Shoot tissue taken approximately 20 cm above the soil surface</tissue>
    </source>
</reference>
<reference evidence="2" key="1">
    <citation type="submission" date="2014-09" db="EMBL/GenBank/DDBJ databases">
        <authorList>
            <person name="Magalhaes I.L.F."/>
            <person name="Oliveira U."/>
            <person name="Santos F.R."/>
            <person name="Vidigal T.H.D.A."/>
            <person name="Brescovit A.D."/>
            <person name="Santos A.J."/>
        </authorList>
    </citation>
    <scope>NUCLEOTIDE SEQUENCE</scope>
    <source>
        <tissue evidence="2">Shoot tissue taken approximately 20 cm above the soil surface</tissue>
    </source>
</reference>
<evidence type="ECO:0000313" key="2">
    <source>
        <dbReference type="EMBL" id="JAD70439.1"/>
    </source>
</evidence>
<proteinExistence type="predicted"/>
<keyword evidence="1" id="KW-0472">Membrane</keyword>
<dbReference type="EMBL" id="GBRH01227456">
    <property type="protein sequence ID" value="JAD70439.1"/>
    <property type="molecule type" value="Transcribed_RNA"/>
</dbReference>
<keyword evidence="1" id="KW-1133">Transmembrane helix</keyword>
<name>A0A0A9C2A8_ARUDO</name>
<keyword evidence="1" id="KW-0812">Transmembrane</keyword>
<dbReference type="AlphaFoldDB" id="A0A0A9C2A8"/>
<sequence>MLTFSDVSPVSHISRSCGTLLLWYCLLEIVRCTESADHKLAAKTIHSVFSHGSVLAPVAVCFVLLLIIPLVLAIVLLPVDSHFSPPV</sequence>